<dbReference type="PANTHER" id="PTHR13144:SF0">
    <property type="entry name" value="PROTEIN TEX261"/>
    <property type="match status" value="1"/>
</dbReference>
<dbReference type="Pfam" id="PF04148">
    <property type="entry name" value="Erv26"/>
    <property type="match status" value="1"/>
</dbReference>
<dbReference type="EMBL" id="GBEZ01027097">
    <property type="protein sequence ID" value="JAC60173.1"/>
    <property type="molecule type" value="Transcribed_RNA"/>
</dbReference>
<keyword evidence="5 6" id="KW-0472">Membrane</keyword>
<proteinExistence type="inferred from homology"/>
<dbReference type="AlphaFoldDB" id="A0A061QKF9"/>
<gene>
    <name evidence="7" type="ORF">TSPGSL018_29610</name>
</gene>
<keyword evidence="4 6" id="KW-1133">Transmembrane helix</keyword>
<evidence type="ECO:0000256" key="6">
    <source>
        <dbReference type="SAM" id="Phobius"/>
    </source>
</evidence>
<evidence type="ECO:0000256" key="1">
    <source>
        <dbReference type="ARBA" id="ARBA00004141"/>
    </source>
</evidence>
<dbReference type="GO" id="GO:0000139">
    <property type="term" value="C:Golgi membrane"/>
    <property type="evidence" value="ECO:0007669"/>
    <property type="project" value="TreeGrafter"/>
</dbReference>
<evidence type="ECO:0000256" key="2">
    <source>
        <dbReference type="ARBA" id="ARBA00008096"/>
    </source>
</evidence>
<dbReference type="GO" id="GO:0005789">
    <property type="term" value="C:endoplasmic reticulum membrane"/>
    <property type="evidence" value="ECO:0007669"/>
    <property type="project" value="TreeGrafter"/>
</dbReference>
<dbReference type="GO" id="GO:0030134">
    <property type="term" value="C:COPII-coated ER to Golgi transport vesicle"/>
    <property type="evidence" value="ECO:0007669"/>
    <property type="project" value="TreeGrafter"/>
</dbReference>
<dbReference type="InterPro" id="IPR007277">
    <property type="entry name" value="Svp26/Tex261"/>
</dbReference>
<organism evidence="7">
    <name type="scientific">Tetraselmis sp. GSL018</name>
    <dbReference type="NCBI Taxonomy" id="582737"/>
    <lineage>
        <taxon>Eukaryota</taxon>
        <taxon>Viridiplantae</taxon>
        <taxon>Chlorophyta</taxon>
        <taxon>core chlorophytes</taxon>
        <taxon>Chlorodendrophyceae</taxon>
        <taxon>Chlorodendrales</taxon>
        <taxon>Chlorodendraceae</taxon>
        <taxon>Tetraselmis</taxon>
    </lineage>
</organism>
<evidence type="ECO:0000256" key="5">
    <source>
        <dbReference type="ARBA" id="ARBA00023136"/>
    </source>
</evidence>
<sequence length="176" mass="19524">MKFGAPHSYTLSVTKNERFREDFGAFSDAIVIFGGAVLFLAFAICLATGVYCIAEVLELHTKLAKKTIGMAIKVSLAVNILLTLDKMPTICVCAGILAQVCYYQLLKRVPSVQLRDPSFIASSAMLLVNHCLWMWHFINMNVSIVRITCFFFVAVWMVPVGIIMTLSASDDSLPRH</sequence>
<evidence type="ECO:0000256" key="4">
    <source>
        <dbReference type="ARBA" id="ARBA00022989"/>
    </source>
</evidence>
<comment type="similarity">
    <text evidence="2">Belongs to the SVP26 family.</text>
</comment>
<dbReference type="PANTHER" id="PTHR13144">
    <property type="entry name" value="TEX261 PROTEIN"/>
    <property type="match status" value="1"/>
</dbReference>
<reference evidence="7" key="1">
    <citation type="submission" date="2014-05" db="EMBL/GenBank/DDBJ databases">
        <title>The transcriptome of the halophilic microalga Tetraselmis sp. GSL018 isolated from the Great Salt Lake, Utah.</title>
        <authorList>
            <person name="Jinkerson R.E."/>
            <person name="D'Adamo S."/>
            <person name="Posewitz M.C."/>
        </authorList>
    </citation>
    <scope>NUCLEOTIDE SEQUENCE</scope>
    <source>
        <strain evidence="7">GSL018</strain>
    </source>
</reference>
<feature type="transmembrane region" description="Helical" evidence="6">
    <location>
        <begin position="118"/>
        <end position="138"/>
    </location>
</feature>
<feature type="non-terminal residue" evidence="7">
    <location>
        <position position="176"/>
    </location>
</feature>
<evidence type="ECO:0000313" key="7">
    <source>
        <dbReference type="EMBL" id="JAC60173.1"/>
    </source>
</evidence>
<keyword evidence="3 6" id="KW-0812">Transmembrane</keyword>
<dbReference type="GO" id="GO:0006888">
    <property type="term" value="P:endoplasmic reticulum to Golgi vesicle-mediated transport"/>
    <property type="evidence" value="ECO:0007669"/>
    <property type="project" value="InterPro"/>
</dbReference>
<dbReference type="GO" id="GO:0097020">
    <property type="term" value="F:COPII receptor activity"/>
    <property type="evidence" value="ECO:0007669"/>
    <property type="project" value="InterPro"/>
</dbReference>
<protein>
    <submittedName>
        <fullName evidence="7">Duf396 domain protein</fullName>
    </submittedName>
</protein>
<accession>A0A061QKF9</accession>
<comment type="subcellular location">
    <subcellularLocation>
        <location evidence="1">Membrane</location>
        <topology evidence="1">Multi-pass membrane protein</topology>
    </subcellularLocation>
</comment>
<feature type="transmembrane region" description="Helical" evidence="6">
    <location>
        <begin position="144"/>
        <end position="166"/>
    </location>
</feature>
<feature type="transmembrane region" description="Helical" evidence="6">
    <location>
        <begin position="29"/>
        <end position="51"/>
    </location>
</feature>
<evidence type="ECO:0000256" key="3">
    <source>
        <dbReference type="ARBA" id="ARBA00022692"/>
    </source>
</evidence>
<name>A0A061QKF9_9CHLO</name>